<comment type="caution">
    <text evidence="7">The sequence shown here is derived from an EMBL/GenBank/DDBJ whole genome shotgun (WGS) entry which is preliminary data.</text>
</comment>
<dbReference type="Pfam" id="PF00413">
    <property type="entry name" value="Peptidase_M10"/>
    <property type="match status" value="1"/>
</dbReference>
<sequence>MMKKLLLLLGVLLITTGSAFALSSPRWSFFPVNVYIQHDGKNAANAQIVQNAFKTWQSNSNYILKFLYKNSSGYAKNAQIRVKFADNIPEGGYYYINDMTMSKSFRNQYVRGFYMYVDIVIRTKEADGSKISKKKLQAIAMQAVGRAVGVRCISDENSVMNCNSDFSKTTLTSKDIEALRQVYKYKYKSVKSKRK</sequence>
<dbReference type="EMBL" id="JADIND010000089">
    <property type="protein sequence ID" value="MBO8430563.1"/>
    <property type="molecule type" value="Genomic_DNA"/>
</dbReference>
<keyword evidence="4" id="KW-0862">Zinc</keyword>
<dbReference type="InterPro" id="IPR024079">
    <property type="entry name" value="MetalloPept_cat_dom_sf"/>
</dbReference>
<evidence type="ECO:0000256" key="5">
    <source>
        <dbReference type="SAM" id="SignalP"/>
    </source>
</evidence>
<dbReference type="Proteomes" id="UP000823632">
    <property type="component" value="Unassembled WGS sequence"/>
</dbReference>
<name>A0A9D9DN14_9BACT</name>
<evidence type="ECO:0000256" key="2">
    <source>
        <dbReference type="ARBA" id="ARBA00022723"/>
    </source>
</evidence>
<evidence type="ECO:0000313" key="8">
    <source>
        <dbReference type="Proteomes" id="UP000823632"/>
    </source>
</evidence>
<dbReference type="GO" id="GO:0031012">
    <property type="term" value="C:extracellular matrix"/>
    <property type="evidence" value="ECO:0007669"/>
    <property type="project" value="InterPro"/>
</dbReference>
<keyword evidence="5" id="KW-0732">Signal</keyword>
<dbReference type="AlphaFoldDB" id="A0A9D9DN14"/>
<dbReference type="GO" id="GO:0008270">
    <property type="term" value="F:zinc ion binding"/>
    <property type="evidence" value="ECO:0007669"/>
    <property type="project" value="InterPro"/>
</dbReference>
<keyword evidence="1" id="KW-0645">Protease</keyword>
<proteinExistence type="predicted"/>
<evidence type="ECO:0000259" key="6">
    <source>
        <dbReference type="Pfam" id="PF00413"/>
    </source>
</evidence>
<dbReference type="Gene3D" id="3.40.390.10">
    <property type="entry name" value="Collagenase (Catalytic Domain)"/>
    <property type="match status" value="1"/>
</dbReference>
<keyword evidence="2" id="KW-0479">Metal-binding</keyword>
<evidence type="ECO:0000256" key="1">
    <source>
        <dbReference type="ARBA" id="ARBA00022670"/>
    </source>
</evidence>
<feature type="domain" description="Peptidase M10 metallopeptidase" evidence="6">
    <location>
        <begin position="41"/>
        <end position="183"/>
    </location>
</feature>
<organism evidence="7 8">
    <name type="scientific">Candidatus Scatousia excrementipullorum</name>
    <dbReference type="NCBI Taxonomy" id="2840936"/>
    <lineage>
        <taxon>Bacteria</taxon>
        <taxon>Candidatus Scatousia</taxon>
    </lineage>
</organism>
<reference evidence="7" key="2">
    <citation type="journal article" date="2021" name="PeerJ">
        <title>Extensive microbial diversity within the chicken gut microbiome revealed by metagenomics and culture.</title>
        <authorList>
            <person name="Gilroy R."/>
            <person name="Ravi A."/>
            <person name="Getino M."/>
            <person name="Pursley I."/>
            <person name="Horton D.L."/>
            <person name="Alikhan N.F."/>
            <person name="Baker D."/>
            <person name="Gharbi K."/>
            <person name="Hall N."/>
            <person name="Watson M."/>
            <person name="Adriaenssens E.M."/>
            <person name="Foster-Nyarko E."/>
            <person name="Jarju S."/>
            <person name="Secka A."/>
            <person name="Antonio M."/>
            <person name="Oren A."/>
            <person name="Chaudhuri R.R."/>
            <person name="La Ragione R."/>
            <person name="Hildebrand F."/>
            <person name="Pallen M.J."/>
        </authorList>
    </citation>
    <scope>NUCLEOTIDE SEQUENCE</scope>
    <source>
        <strain evidence="7">10192</strain>
    </source>
</reference>
<evidence type="ECO:0000256" key="3">
    <source>
        <dbReference type="ARBA" id="ARBA00022801"/>
    </source>
</evidence>
<keyword evidence="7" id="KW-0482">Metalloprotease</keyword>
<evidence type="ECO:0000313" key="7">
    <source>
        <dbReference type="EMBL" id="MBO8430563.1"/>
    </source>
</evidence>
<dbReference type="InterPro" id="IPR001818">
    <property type="entry name" value="Pept_M10_metallopeptidase"/>
</dbReference>
<gene>
    <name evidence="7" type="ORF">IAC76_04180</name>
</gene>
<protein>
    <submittedName>
        <fullName evidence="7">Matrixin family metalloprotease</fullName>
    </submittedName>
</protein>
<feature type="chain" id="PRO_5039052174" evidence="5">
    <location>
        <begin position="22"/>
        <end position="195"/>
    </location>
</feature>
<dbReference type="GO" id="GO:0004222">
    <property type="term" value="F:metalloendopeptidase activity"/>
    <property type="evidence" value="ECO:0007669"/>
    <property type="project" value="InterPro"/>
</dbReference>
<accession>A0A9D9DN14</accession>
<reference evidence="7" key="1">
    <citation type="submission" date="2020-10" db="EMBL/GenBank/DDBJ databases">
        <authorList>
            <person name="Gilroy R."/>
        </authorList>
    </citation>
    <scope>NUCLEOTIDE SEQUENCE</scope>
    <source>
        <strain evidence="7">10192</strain>
    </source>
</reference>
<dbReference type="SUPFAM" id="SSF55486">
    <property type="entry name" value="Metalloproteases ('zincins'), catalytic domain"/>
    <property type="match status" value="1"/>
</dbReference>
<evidence type="ECO:0000256" key="4">
    <source>
        <dbReference type="ARBA" id="ARBA00022833"/>
    </source>
</evidence>
<dbReference type="GO" id="GO:0006508">
    <property type="term" value="P:proteolysis"/>
    <property type="evidence" value="ECO:0007669"/>
    <property type="project" value="UniProtKB-KW"/>
</dbReference>
<feature type="signal peptide" evidence="5">
    <location>
        <begin position="1"/>
        <end position="21"/>
    </location>
</feature>
<keyword evidence="3" id="KW-0378">Hydrolase</keyword>